<dbReference type="GO" id="GO:0051536">
    <property type="term" value="F:iron-sulfur cluster binding"/>
    <property type="evidence" value="ECO:0007669"/>
    <property type="project" value="UniProtKB-KW"/>
</dbReference>
<name>A0A430A676_9ENTE</name>
<evidence type="ECO:0000256" key="1">
    <source>
        <dbReference type="ARBA" id="ARBA00001933"/>
    </source>
</evidence>
<dbReference type="InterPro" id="IPR020578">
    <property type="entry name" value="Aminotrans_V_PyrdxlP_BS"/>
</dbReference>
<keyword evidence="8" id="KW-0411">Iron-sulfur</keyword>
<evidence type="ECO:0000256" key="2">
    <source>
        <dbReference type="ARBA" id="ARBA00006490"/>
    </source>
</evidence>
<keyword evidence="13" id="KW-1185">Reference proteome</keyword>
<dbReference type="GO" id="GO:0031071">
    <property type="term" value="F:cysteine desulfurase activity"/>
    <property type="evidence" value="ECO:0007669"/>
    <property type="project" value="UniProtKB-EC"/>
</dbReference>
<evidence type="ECO:0000313" key="12">
    <source>
        <dbReference type="EMBL" id="RSU02400.1"/>
    </source>
</evidence>
<protein>
    <recommendedName>
        <fullName evidence="3">cysteine desulfurase</fullName>
        <ecNumber evidence="3">2.8.1.7</ecNumber>
    </recommendedName>
</protein>
<dbReference type="PANTHER" id="PTHR11601">
    <property type="entry name" value="CYSTEINE DESULFURYLASE FAMILY MEMBER"/>
    <property type="match status" value="1"/>
</dbReference>
<dbReference type="PROSITE" id="PS00595">
    <property type="entry name" value="AA_TRANSFER_CLASS_5"/>
    <property type="match status" value="1"/>
</dbReference>
<evidence type="ECO:0000256" key="3">
    <source>
        <dbReference type="ARBA" id="ARBA00012239"/>
    </source>
</evidence>
<dbReference type="InterPro" id="IPR016454">
    <property type="entry name" value="Cysteine_dSase"/>
</dbReference>
<accession>A0A430A676</accession>
<evidence type="ECO:0000256" key="6">
    <source>
        <dbReference type="ARBA" id="ARBA00022898"/>
    </source>
</evidence>
<dbReference type="InterPro" id="IPR015424">
    <property type="entry name" value="PyrdxlP-dep_Trfase"/>
</dbReference>
<dbReference type="Pfam" id="PF00266">
    <property type="entry name" value="Aminotran_5"/>
    <property type="match status" value="1"/>
</dbReference>
<evidence type="ECO:0000256" key="7">
    <source>
        <dbReference type="ARBA" id="ARBA00023004"/>
    </source>
</evidence>
<comment type="catalytic activity">
    <reaction evidence="9">
        <text>(sulfur carrier)-H + L-cysteine = (sulfur carrier)-SH + L-alanine</text>
        <dbReference type="Rhea" id="RHEA:43892"/>
        <dbReference type="Rhea" id="RHEA-COMP:14737"/>
        <dbReference type="Rhea" id="RHEA-COMP:14739"/>
        <dbReference type="ChEBI" id="CHEBI:29917"/>
        <dbReference type="ChEBI" id="CHEBI:35235"/>
        <dbReference type="ChEBI" id="CHEBI:57972"/>
        <dbReference type="ChEBI" id="CHEBI:64428"/>
        <dbReference type="EC" id="2.8.1.7"/>
    </reaction>
</comment>
<organism evidence="12 13">
    <name type="scientific">Vagococcus fessus</name>
    <dbReference type="NCBI Taxonomy" id="120370"/>
    <lineage>
        <taxon>Bacteria</taxon>
        <taxon>Bacillati</taxon>
        <taxon>Bacillota</taxon>
        <taxon>Bacilli</taxon>
        <taxon>Lactobacillales</taxon>
        <taxon>Enterococcaceae</taxon>
        <taxon>Vagococcus</taxon>
    </lineage>
</organism>
<evidence type="ECO:0000256" key="8">
    <source>
        <dbReference type="ARBA" id="ARBA00023014"/>
    </source>
</evidence>
<dbReference type="InterPro" id="IPR015421">
    <property type="entry name" value="PyrdxlP-dep_Trfase_major"/>
</dbReference>
<dbReference type="InterPro" id="IPR000192">
    <property type="entry name" value="Aminotrans_V_dom"/>
</dbReference>
<dbReference type="SUPFAM" id="SSF53383">
    <property type="entry name" value="PLP-dependent transferases"/>
    <property type="match status" value="1"/>
</dbReference>
<dbReference type="EMBL" id="NGJY01000003">
    <property type="protein sequence ID" value="RSU02400.1"/>
    <property type="molecule type" value="Genomic_DNA"/>
</dbReference>
<evidence type="ECO:0000256" key="5">
    <source>
        <dbReference type="ARBA" id="ARBA00022723"/>
    </source>
</evidence>
<comment type="similarity">
    <text evidence="2">Belongs to the class-V pyridoxal-phosphate-dependent aminotransferase family. NifS/IscS subfamily.</text>
</comment>
<dbReference type="InterPro" id="IPR015422">
    <property type="entry name" value="PyrdxlP-dep_Trfase_small"/>
</dbReference>
<evidence type="ECO:0000256" key="4">
    <source>
        <dbReference type="ARBA" id="ARBA00022679"/>
    </source>
</evidence>
<keyword evidence="6" id="KW-0663">Pyridoxal phosphate</keyword>
<evidence type="ECO:0000256" key="9">
    <source>
        <dbReference type="ARBA" id="ARBA00050776"/>
    </source>
</evidence>
<evidence type="ECO:0000259" key="11">
    <source>
        <dbReference type="Pfam" id="PF00266"/>
    </source>
</evidence>
<comment type="cofactor">
    <cofactor evidence="1 10">
        <name>pyridoxal 5'-phosphate</name>
        <dbReference type="ChEBI" id="CHEBI:597326"/>
    </cofactor>
</comment>
<sequence>MATIYLDNSATTPMHPSVIEKMTHAMTTFYGNPSSVHHLGRESHAQLTKARQQLAKSIHANEDDIILTSGGTEGDNTAIFQTAYARQSLGKHIITSSVEHPAVSSCMTRLAEEGFAITYLPVNAKGELTIEQVSEALREDTILVSLMWTNNETGVMFPIKEVADLLQEHQAYFHTDAVQAYGIEEIDVTECPVDLLSVSGHKINGPKGTGFLYVKSGLSLPSFMVGGDQEEKRRAGTENLPGIIGLAEAATLLTTSEKADRQARYLEFQEMIINRLESEDIDFEVNGQTSHKSAHILNLWFKGISSNMLLMHLDLKGVAISIGSACTAGTIKPSHVLEAMDVVGCQRATESVRLSFGYSNTPEEITEFLDLLVPILKRLAK</sequence>
<evidence type="ECO:0000313" key="13">
    <source>
        <dbReference type="Proteomes" id="UP000287101"/>
    </source>
</evidence>
<evidence type="ECO:0000256" key="10">
    <source>
        <dbReference type="RuleBase" id="RU004504"/>
    </source>
</evidence>
<dbReference type="PANTHER" id="PTHR11601:SF34">
    <property type="entry name" value="CYSTEINE DESULFURASE"/>
    <property type="match status" value="1"/>
</dbReference>
<feature type="domain" description="Aminotransferase class V" evidence="11">
    <location>
        <begin position="4"/>
        <end position="367"/>
    </location>
</feature>
<dbReference type="EC" id="2.8.1.7" evidence="3"/>
<dbReference type="Proteomes" id="UP000287101">
    <property type="component" value="Unassembled WGS sequence"/>
</dbReference>
<gene>
    <name evidence="12" type="ORF">CBF31_08505</name>
</gene>
<keyword evidence="5" id="KW-0479">Metal-binding</keyword>
<dbReference type="PIRSF" id="PIRSF005572">
    <property type="entry name" value="NifS"/>
    <property type="match status" value="1"/>
</dbReference>
<keyword evidence="7" id="KW-0408">Iron</keyword>
<dbReference type="Gene3D" id="3.40.640.10">
    <property type="entry name" value="Type I PLP-dependent aspartate aminotransferase-like (Major domain)"/>
    <property type="match status" value="1"/>
</dbReference>
<dbReference type="AlphaFoldDB" id="A0A430A676"/>
<dbReference type="Gene3D" id="1.10.260.50">
    <property type="match status" value="1"/>
</dbReference>
<reference evidence="12 13" key="1">
    <citation type="submission" date="2017-05" db="EMBL/GenBank/DDBJ databases">
        <title>Vagococcus spp. assemblies.</title>
        <authorList>
            <person name="Gulvik C.A."/>
        </authorList>
    </citation>
    <scope>NUCLEOTIDE SEQUENCE [LARGE SCALE GENOMIC DNA]</scope>
    <source>
        <strain evidence="12 13">CCUG 41755</strain>
    </source>
</reference>
<dbReference type="FunFam" id="3.40.640.10:FF:000084">
    <property type="entry name" value="IscS-like cysteine desulfurase"/>
    <property type="match status" value="1"/>
</dbReference>
<dbReference type="OrthoDB" id="9808002at2"/>
<keyword evidence="4" id="KW-0808">Transferase</keyword>
<dbReference type="RefSeq" id="WP_126832020.1">
    <property type="nucleotide sequence ID" value="NZ_CBCRYB010000009.1"/>
</dbReference>
<dbReference type="GO" id="GO:0046872">
    <property type="term" value="F:metal ion binding"/>
    <property type="evidence" value="ECO:0007669"/>
    <property type="project" value="UniProtKB-KW"/>
</dbReference>
<proteinExistence type="inferred from homology"/>
<dbReference type="Gene3D" id="3.90.1150.10">
    <property type="entry name" value="Aspartate Aminotransferase, domain 1"/>
    <property type="match status" value="1"/>
</dbReference>
<comment type="caution">
    <text evidence="12">The sequence shown here is derived from an EMBL/GenBank/DDBJ whole genome shotgun (WGS) entry which is preliminary data.</text>
</comment>